<feature type="domain" description="Outer membrane protein beta-barrel" evidence="2">
    <location>
        <begin position="28"/>
        <end position="194"/>
    </location>
</feature>
<dbReference type="SUPFAM" id="SSF56925">
    <property type="entry name" value="OMPA-like"/>
    <property type="match status" value="1"/>
</dbReference>
<keyword evidence="1" id="KW-0732">Signal</keyword>
<dbReference type="Proteomes" id="UP000737113">
    <property type="component" value="Unassembled WGS sequence"/>
</dbReference>
<reference evidence="3" key="1">
    <citation type="submission" date="2020-04" db="EMBL/GenBank/DDBJ databases">
        <title>Description of Shewanella salipaludis sp. nov., isolated from a salt marsh.</title>
        <authorList>
            <person name="Park S."/>
            <person name="Yoon J.-H."/>
        </authorList>
    </citation>
    <scope>NUCLEOTIDE SEQUENCE</scope>
    <source>
        <strain evidence="3">SHSM-M6</strain>
    </source>
</reference>
<comment type="caution">
    <text evidence="3">The sequence shown here is derived from an EMBL/GenBank/DDBJ whole genome shotgun (WGS) entry which is preliminary data.</text>
</comment>
<dbReference type="Pfam" id="PF13505">
    <property type="entry name" value="OMP_b-brl"/>
    <property type="match status" value="1"/>
</dbReference>
<name>A0A972G0H3_9GAMM</name>
<dbReference type="InterPro" id="IPR027385">
    <property type="entry name" value="Beta-barrel_OMP"/>
</dbReference>
<keyword evidence="4" id="KW-1185">Reference proteome</keyword>
<dbReference type="AlphaFoldDB" id="A0A972G0H3"/>
<evidence type="ECO:0000259" key="2">
    <source>
        <dbReference type="Pfam" id="PF13505"/>
    </source>
</evidence>
<dbReference type="InterPro" id="IPR011250">
    <property type="entry name" value="OMP/PagP_B-barrel"/>
</dbReference>
<evidence type="ECO:0000313" key="4">
    <source>
        <dbReference type="Proteomes" id="UP000737113"/>
    </source>
</evidence>
<dbReference type="EMBL" id="JAAXYH010000003">
    <property type="protein sequence ID" value="NMH64919.1"/>
    <property type="molecule type" value="Genomic_DNA"/>
</dbReference>
<evidence type="ECO:0000256" key="1">
    <source>
        <dbReference type="ARBA" id="ARBA00022729"/>
    </source>
</evidence>
<evidence type="ECO:0000313" key="3">
    <source>
        <dbReference type="EMBL" id="NMH64919.1"/>
    </source>
</evidence>
<proteinExistence type="predicted"/>
<sequence length="197" mass="21545">MMNRSWLLVPVLGTLYLNGVSANELYPHDNVQHMYLGLSGAFVDVDADVVDFDTLAAGSLSIDNTLLGVIVGYQLHENFAFEARGYGNTSDETIDGIDFSVDSHFSVLARGILPLNQYFRPYVLLGYGKSRASIGGFSDDDNDIIYGAGLAISNGNRVQLELEWMRIYDESFSTGSGSLSLKGDSINLNLVYHFPSP</sequence>
<accession>A0A972G0H3</accession>
<gene>
    <name evidence="3" type="ORF">HC757_07005</name>
</gene>
<organism evidence="3 4">
    <name type="scientific">Shewanella salipaludis</name>
    <dbReference type="NCBI Taxonomy" id="2723052"/>
    <lineage>
        <taxon>Bacteria</taxon>
        <taxon>Pseudomonadati</taxon>
        <taxon>Pseudomonadota</taxon>
        <taxon>Gammaproteobacteria</taxon>
        <taxon>Alteromonadales</taxon>
        <taxon>Shewanellaceae</taxon>
        <taxon>Shewanella</taxon>
    </lineage>
</organism>
<dbReference type="RefSeq" id="WP_169563584.1">
    <property type="nucleotide sequence ID" value="NZ_JAAXYH010000003.1"/>
</dbReference>
<dbReference type="Gene3D" id="2.40.160.20">
    <property type="match status" value="1"/>
</dbReference>
<protein>
    <submittedName>
        <fullName evidence="3">Porin family protein</fullName>
    </submittedName>
</protein>